<feature type="region of interest" description="Disordered" evidence="1">
    <location>
        <begin position="1"/>
        <end position="24"/>
    </location>
</feature>
<gene>
    <name evidence="3" type="ORF">BDW02DRAFT_566743</name>
</gene>
<keyword evidence="4" id="KW-1185">Reference proteome</keyword>
<proteinExistence type="predicted"/>
<feature type="domain" description="DUF7730" evidence="2">
    <location>
        <begin position="71"/>
        <end position="135"/>
    </location>
</feature>
<dbReference type="InterPro" id="IPR056632">
    <property type="entry name" value="DUF7730"/>
</dbReference>
<evidence type="ECO:0000313" key="4">
    <source>
        <dbReference type="Proteomes" id="UP000800040"/>
    </source>
</evidence>
<sequence length="189" mass="21424">MTPSSVKQSKVHANHRVAKDHDQITSTNQLTSPLLRLPAELRNQIYSIALAPFRTTTIETYAREPFLTTTAAQKSLALLQTCRQMHSEATLPYYSTNTFEFRSSNHITRFVHAVGPARCAVIKWVRLVFQAKDIGTAKMMLQAAVDECVRVFPQLVNVWVQVQSLTSVPERTWFRITHPGKPELSVVFD</sequence>
<protein>
    <recommendedName>
        <fullName evidence="2">DUF7730 domain-containing protein</fullName>
    </recommendedName>
</protein>
<dbReference type="InterPro" id="IPR038883">
    <property type="entry name" value="AN11006-like"/>
</dbReference>
<evidence type="ECO:0000313" key="3">
    <source>
        <dbReference type="EMBL" id="KAF1836651.1"/>
    </source>
</evidence>
<dbReference type="PANTHER" id="PTHR42085">
    <property type="entry name" value="F-BOX DOMAIN-CONTAINING PROTEIN"/>
    <property type="match status" value="1"/>
</dbReference>
<dbReference type="Pfam" id="PF24864">
    <property type="entry name" value="DUF7730"/>
    <property type="match status" value="1"/>
</dbReference>
<dbReference type="PANTHER" id="PTHR42085:SF1">
    <property type="entry name" value="F-BOX DOMAIN-CONTAINING PROTEIN"/>
    <property type="match status" value="1"/>
</dbReference>
<dbReference type="AlphaFoldDB" id="A0A6A5KM19"/>
<evidence type="ECO:0000256" key="1">
    <source>
        <dbReference type="SAM" id="MobiDB-lite"/>
    </source>
</evidence>
<reference evidence="3" key="1">
    <citation type="submission" date="2020-01" db="EMBL/GenBank/DDBJ databases">
        <authorList>
            <consortium name="DOE Joint Genome Institute"/>
            <person name="Haridas S."/>
            <person name="Albert R."/>
            <person name="Binder M."/>
            <person name="Bloem J."/>
            <person name="Labutti K."/>
            <person name="Salamov A."/>
            <person name="Andreopoulos B."/>
            <person name="Baker S.E."/>
            <person name="Barry K."/>
            <person name="Bills G."/>
            <person name="Bluhm B.H."/>
            <person name="Cannon C."/>
            <person name="Castanera R."/>
            <person name="Culley D.E."/>
            <person name="Daum C."/>
            <person name="Ezra D."/>
            <person name="Gonzalez J.B."/>
            <person name="Henrissat B."/>
            <person name="Kuo A."/>
            <person name="Liang C."/>
            <person name="Lipzen A."/>
            <person name="Lutzoni F."/>
            <person name="Magnuson J."/>
            <person name="Mondo S."/>
            <person name="Nolan M."/>
            <person name="Ohm R."/>
            <person name="Pangilinan J."/>
            <person name="Park H.-J."/>
            <person name="Ramirez L."/>
            <person name="Alfaro M."/>
            <person name="Sun H."/>
            <person name="Tritt A."/>
            <person name="Yoshinaga Y."/>
            <person name="Zwiers L.-H."/>
            <person name="Turgeon B.G."/>
            <person name="Goodwin S.B."/>
            <person name="Spatafora J.W."/>
            <person name="Crous P.W."/>
            <person name="Grigoriev I.V."/>
        </authorList>
    </citation>
    <scope>NUCLEOTIDE SEQUENCE</scope>
    <source>
        <strain evidence="3">P77</strain>
    </source>
</reference>
<accession>A0A6A5KM19</accession>
<name>A0A6A5KM19_9PLEO</name>
<dbReference type="Proteomes" id="UP000800040">
    <property type="component" value="Unassembled WGS sequence"/>
</dbReference>
<organism evidence="3 4">
    <name type="scientific">Decorospora gaudefroyi</name>
    <dbReference type="NCBI Taxonomy" id="184978"/>
    <lineage>
        <taxon>Eukaryota</taxon>
        <taxon>Fungi</taxon>
        <taxon>Dikarya</taxon>
        <taxon>Ascomycota</taxon>
        <taxon>Pezizomycotina</taxon>
        <taxon>Dothideomycetes</taxon>
        <taxon>Pleosporomycetidae</taxon>
        <taxon>Pleosporales</taxon>
        <taxon>Pleosporineae</taxon>
        <taxon>Pleosporaceae</taxon>
        <taxon>Decorospora</taxon>
    </lineage>
</organism>
<dbReference type="EMBL" id="ML975270">
    <property type="protein sequence ID" value="KAF1836651.1"/>
    <property type="molecule type" value="Genomic_DNA"/>
</dbReference>
<dbReference type="OrthoDB" id="3680661at2759"/>
<evidence type="ECO:0000259" key="2">
    <source>
        <dbReference type="Pfam" id="PF24864"/>
    </source>
</evidence>